<dbReference type="CDD" id="cd17569">
    <property type="entry name" value="REC_HupR-like"/>
    <property type="match status" value="1"/>
</dbReference>
<evidence type="ECO:0000259" key="3">
    <source>
        <dbReference type="PROSITE" id="PS51833"/>
    </source>
</evidence>
<evidence type="ECO:0000313" key="5">
    <source>
        <dbReference type="Proteomes" id="UP001056649"/>
    </source>
</evidence>
<evidence type="ECO:0000259" key="2">
    <source>
        <dbReference type="PROSITE" id="PS50110"/>
    </source>
</evidence>
<proteinExistence type="predicted"/>
<dbReference type="Pfam" id="PF08668">
    <property type="entry name" value="HDOD"/>
    <property type="match status" value="1"/>
</dbReference>
<reference evidence="4" key="1">
    <citation type="journal article" date="2022" name="Mol. Ecol. Resour.">
        <title>The complete and closed genome of the facultative generalist Candidatus Endoriftia persephone from deep-sea hydrothermal vents.</title>
        <authorList>
            <person name="de Oliveira A.L."/>
            <person name="Srivastava A."/>
            <person name="Espada-Hinojosa S."/>
            <person name="Bright M."/>
        </authorList>
    </citation>
    <scope>NUCLEOTIDE SEQUENCE</scope>
    <source>
        <strain evidence="4">Tica-EPR-9o50.N</strain>
    </source>
</reference>
<keyword evidence="5" id="KW-1185">Reference proteome</keyword>
<dbReference type="InterPro" id="IPR052340">
    <property type="entry name" value="RNase_Y/CdgJ"/>
</dbReference>
<dbReference type="PROSITE" id="PS50110">
    <property type="entry name" value="RESPONSE_REGULATORY"/>
    <property type="match status" value="1"/>
</dbReference>
<dbReference type="SUPFAM" id="SSF109604">
    <property type="entry name" value="HD-domain/PDEase-like"/>
    <property type="match status" value="1"/>
</dbReference>
<dbReference type="Pfam" id="PF00072">
    <property type="entry name" value="Response_reg"/>
    <property type="match status" value="1"/>
</dbReference>
<dbReference type="InterPro" id="IPR013976">
    <property type="entry name" value="HDOD"/>
</dbReference>
<dbReference type="InterPro" id="IPR003607">
    <property type="entry name" value="HD/PDEase_dom"/>
</dbReference>
<name>A0A9J6ZZX8_9GAMM</name>
<dbReference type="Proteomes" id="UP001056649">
    <property type="component" value="Chromosome"/>
</dbReference>
<dbReference type="InterPro" id="IPR001789">
    <property type="entry name" value="Sig_transdc_resp-reg_receiver"/>
</dbReference>
<dbReference type="SUPFAM" id="SSF52172">
    <property type="entry name" value="CheY-like"/>
    <property type="match status" value="1"/>
</dbReference>
<feature type="modified residue" description="4-aspartylphosphate" evidence="1">
    <location>
        <position position="55"/>
    </location>
</feature>
<dbReference type="RefSeq" id="WP_006474310.1">
    <property type="nucleotide sequence ID" value="NZ_CP090569.1"/>
</dbReference>
<feature type="domain" description="Response regulatory" evidence="2">
    <location>
        <begin position="4"/>
        <end position="119"/>
    </location>
</feature>
<dbReference type="EMBL" id="CP090569">
    <property type="protein sequence ID" value="USF88265.1"/>
    <property type="molecule type" value="Genomic_DNA"/>
</dbReference>
<protein>
    <submittedName>
        <fullName evidence="4">Response regulator</fullName>
    </submittedName>
</protein>
<dbReference type="PIRSF" id="PIRSF036883">
    <property type="entry name" value="RR_HD-GYP_mod"/>
    <property type="match status" value="1"/>
</dbReference>
<sequence length="399" mass="43550">MKKHILFVDDEPNVLAGLRRSLRTQRAEWQMAFCDGARDALELIDQTHFDAVVTDMRMPGMDGGELLNRLAEKHPDTVRIVLSGHSDQETIMRSVGPAHQYLNKPCEVDVLKRVLARAFSLRELLGSEKIKSLISGMQSLPSMPALYMEMMQLLADPNVSVRQVGDLIEQDPAMTAKTLQLVNSAFFGLGRHVSSPHDAASLLGLDILKSLVLSIGIFSQYDDIRFPVKGFSIEALWRHCSRVGGLARQMAEAEGVAKQMAQDCLLAGLLHDIGKLILAVNLPAEYQQMLDAVAAEPDQADAIEQAAFGTSHGAVGAYLFGLWGLPESVVEAVAFHNHPGQQREVVFGVLSLVHVASGLVNQASQVKSLANAIDLEYLAAVGKEERLESWATLLDEADP</sequence>
<dbReference type="AlphaFoldDB" id="A0A9J6ZZX8"/>
<dbReference type="PROSITE" id="PS51833">
    <property type="entry name" value="HDOD"/>
    <property type="match status" value="1"/>
</dbReference>
<evidence type="ECO:0000256" key="1">
    <source>
        <dbReference type="PROSITE-ProRule" id="PRU00169"/>
    </source>
</evidence>
<dbReference type="InterPro" id="IPR011006">
    <property type="entry name" value="CheY-like_superfamily"/>
</dbReference>
<organism evidence="4 5">
    <name type="scientific">Candidatus Endoriftia persephonae</name>
    <dbReference type="NCBI Taxonomy" id="393765"/>
    <lineage>
        <taxon>Bacteria</taxon>
        <taxon>Pseudomonadati</taxon>
        <taxon>Pseudomonadota</taxon>
        <taxon>Gammaproteobacteria</taxon>
        <taxon>Chromatiales</taxon>
        <taxon>Sedimenticolaceae</taxon>
        <taxon>Candidatus Endoriftia</taxon>
    </lineage>
</organism>
<dbReference type="PANTHER" id="PTHR33525:SF3">
    <property type="entry name" value="RIBONUCLEASE Y"/>
    <property type="match status" value="1"/>
</dbReference>
<dbReference type="PANTHER" id="PTHR33525">
    <property type="match status" value="1"/>
</dbReference>
<dbReference type="KEGG" id="eps:L0Y14_03230"/>
<dbReference type="SMART" id="SM00448">
    <property type="entry name" value="REC"/>
    <property type="match status" value="1"/>
</dbReference>
<dbReference type="GO" id="GO:0000160">
    <property type="term" value="P:phosphorelay signal transduction system"/>
    <property type="evidence" value="ECO:0007669"/>
    <property type="project" value="InterPro"/>
</dbReference>
<keyword evidence="1" id="KW-0597">Phosphoprotein</keyword>
<dbReference type="InterPro" id="IPR014626">
    <property type="entry name" value="Sig_transdc_resp-reg_put"/>
</dbReference>
<dbReference type="CDD" id="cd00077">
    <property type="entry name" value="HDc"/>
    <property type="match status" value="1"/>
</dbReference>
<dbReference type="SMART" id="SM00471">
    <property type="entry name" value="HDc"/>
    <property type="match status" value="1"/>
</dbReference>
<evidence type="ECO:0000313" key="4">
    <source>
        <dbReference type="EMBL" id="USF88265.1"/>
    </source>
</evidence>
<gene>
    <name evidence="4" type="ORF">L0Y14_03230</name>
</gene>
<feature type="domain" description="HDOD" evidence="3">
    <location>
        <begin position="140"/>
        <end position="339"/>
    </location>
</feature>
<dbReference type="Gene3D" id="1.10.3210.10">
    <property type="entry name" value="Hypothetical protein af1432"/>
    <property type="match status" value="1"/>
</dbReference>
<dbReference type="Gene3D" id="3.40.50.2300">
    <property type="match status" value="1"/>
</dbReference>
<accession>A0A9J6ZZX8</accession>